<feature type="transmembrane region" description="Helical" evidence="10">
    <location>
        <begin position="339"/>
        <end position="357"/>
    </location>
</feature>
<keyword evidence="10" id="KW-1133">Transmembrane helix</keyword>
<dbReference type="InterPro" id="IPR024942">
    <property type="entry name" value="Maturase_MatK_N"/>
</dbReference>
<dbReference type="GeneID" id="41854228"/>
<dbReference type="GO" id="GO:0003723">
    <property type="term" value="F:RNA binding"/>
    <property type="evidence" value="ECO:0007669"/>
    <property type="project" value="UniProtKB-KW"/>
</dbReference>
<dbReference type="GO" id="GO:0008033">
    <property type="term" value="P:tRNA processing"/>
    <property type="evidence" value="ECO:0007669"/>
    <property type="project" value="UniProtKB-KW"/>
</dbReference>
<dbReference type="AlphaFoldDB" id="A0A5J6CE54"/>
<comment type="similarity">
    <text evidence="2 8">Belongs to the intron maturase 2 family. MatK subfamily.</text>
</comment>
<keyword evidence="4 9" id="KW-0934">Plastid</keyword>
<dbReference type="InterPro" id="IPR002866">
    <property type="entry name" value="Maturase_MatK"/>
</dbReference>
<feature type="transmembrane region" description="Helical" evidence="10">
    <location>
        <begin position="302"/>
        <end position="319"/>
    </location>
</feature>
<dbReference type="RefSeq" id="YP_009701106.1">
    <property type="nucleotide sequence ID" value="NC_044895.1"/>
</dbReference>
<evidence type="ECO:0000259" key="11">
    <source>
        <dbReference type="Pfam" id="PF01348"/>
    </source>
</evidence>
<dbReference type="PANTHER" id="PTHR34811">
    <property type="entry name" value="MATURASE K"/>
    <property type="match status" value="1"/>
</dbReference>
<feature type="transmembrane region" description="Helical" evidence="10">
    <location>
        <begin position="218"/>
        <end position="237"/>
    </location>
</feature>
<organism evidence="13">
    <name type="scientific">Eriocaulon decemflorum</name>
    <dbReference type="NCBI Taxonomy" id="2594721"/>
    <lineage>
        <taxon>Eukaryota</taxon>
        <taxon>Viridiplantae</taxon>
        <taxon>Streptophyta</taxon>
        <taxon>Embryophyta</taxon>
        <taxon>Tracheophyta</taxon>
        <taxon>Spermatophyta</taxon>
        <taxon>Magnoliopsida</taxon>
        <taxon>Liliopsida</taxon>
        <taxon>Poales</taxon>
        <taxon>Eriocaulaceae</taxon>
        <taxon>Eriocaulon</taxon>
    </lineage>
</organism>
<dbReference type="Pfam" id="PF01824">
    <property type="entry name" value="MatK_N"/>
    <property type="match status" value="1"/>
</dbReference>
<dbReference type="GO" id="GO:0008380">
    <property type="term" value="P:RNA splicing"/>
    <property type="evidence" value="ECO:0007669"/>
    <property type="project" value="UniProtKB-UniRule"/>
</dbReference>
<evidence type="ECO:0000313" key="13">
    <source>
        <dbReference type="EMBL" id="QEQ14313.1"/>
    </source>
</evidence>
<keyword evidence="6 8" id="KW-0819">tRNA processing</keyword>
<dbReference type="EMBL" id="MK639364">
    <property type="protein sequence ID" value="QEQ14313.1"/>
    <property type="molecule type" value="Genomic_DNA"/>
</dbReference>
<evidence type="ECO:0000256" key="8">
    <source>
        <dbReference type="HAMAP-Rule" id="MF_01390"/>
    </source>
</evidence>
<evidence type="ECO:0000256" key="10">
    <source>
        <dbReference type="SAM" id="Phobius"/>
    </source>
</evidence>
<keyword evidence="10" id="KW-0472">Membrane</keyword>
<evidence type="ECO:0000256" key="3">
    <source>
        <dbReference type="ARBA" id="ARBA00022528"/>
    </source>
</evidence>
<geneLocation type="chloroplast" evidence="13"/>
<sequence length="513" mass="62243">MKMKKLQGYLEKDKSYQQYFLYPLIFQEYVYVFAHDYCLTNCSFFYESVGMPIFGCDKKFSSVLLKRFLIQIYQTGYLGHLNNQFQNTPFIQYKDYFYFCFYSQMILESFPIIAEIPFSQRLVSFPTKKGILKYNQLRSIHSIFPFLEDHFSHLDYVVNLVIPYPINFEILVHNVQSSIKDIAFLHLLRFFLNEYSNWKGLITSKEKIYAFLKENKRFFFFLYNYYISEFEVGFLFLRKQEMRLQLTHFWIFLERITFYKKKEHFKWRIVYQCFLQKALWLFADPIMYYVRYQGKAIMSSKGIPLFITKWTFYLVYFWQYFFRFFAQSCRVHINQLVNYSFYCLGYLSNVLIIPLLVRNQTLENYFFIDNGIHQLDTIAPTMSIMASLYKTKFCTLSGHPISQPAWTYLSDCDIIDRFSRICRNLLHYYSGSSKKRSLYRVKYILRLSCARTLARKHKSTVRNFLQKVGSLLLEEFFTEEEQLFSLHQAHRKRIWYFDIICIHNLVNSKRCMT</sequence>
<dbReference type="PANTHER" id="PTHR34811:SF1">
    <property type="entry name" value="MATURASE K"/>
    <property type="match status" value="1"/>
</dbReference>
<evidence type="ECO:0000256" key="4">
    <source>
        <dbReference type="ARBA" id="ARBA00022640"/>
    </source>
</evidence>
<keyword evidence="3 9" id="KW-0150">Chloroplast</keyword>
<name>A0A5J6CE54_9POAL</name>
<dbReference type="HAMAP" id="MF_01390">
    <property type="entry name" value="MatK"/>
    <property type="match status" value="1"/>
</dbReference>
<proteinExistence type="inferred from homology"/>
<dbReference type="GO" id="GO:0006397">
    <property type="term" value="P:mRNA processing"/>
    <property type="evidence" value="ECO:0007669"/>
    <property type="project" value="UniProtKB-KW"/>
</dbReference>
<evidence type="ECO:0000256" key="7">
    <source>
        <dbReference type="ARBA" id="ARBA00022884"/>
    </source>
</evidence>
<evidence type="ECO:0000256" key="9">
    <source>
        <dbReference type="RuleBase" id="RU004226"/>
    </source>
</evidence>
<evidence type="ECO:0000256" key="1">
    <source>
        <dbReference type="ARBA" id="ARBA00004229"/>
    </source>
</evidence>
<comment type="subcellular location">
    <subcellularLocation>
        <location evidence="1 8">Plastid</location>
        <location evidence="1 8">Chloroplast</location>
    </subcellularLocation>
</comment>
<gene>
    <name evidence="8 13" type="primary">matK</name>
</gene>
<feature type="domain" description="Maturase MatK N-terminal" evidence="12">
    <location>
        <begin position="3"/>
        <end position="345"/>
    </location>
</feature>
<evidence type="ECO:0000256" key="5">
    <source>
        <dbReference type="ARBA" id="ARBA00022664"/>
    </source>
</evidence>
<feature type="transmembrane region" description="Helical" evidence="10">
    <location>
        <begin position="269"/>
        <end position="290"/>
    </location>
</feature>
<feature type="domain" description="Domain X" evidence="11">
    <location>
        <begin position="374"/>
        <end position="483"/>
    </location>
</feature>
<keyword evidence="10" id="KW-0812">Transmembrane</keyword>
<dbReference type="InterPro" id="IPR024937">
    <property type="entry name" value="Domain_X"/>
</dbReference>
<reference evidence="13" key="1">
    <citation type="journal article" date="2019" name="PLoS ONE">
        <title>Understanding evolution in Poales: Insights from Eriocaulaceae plastome.</title>
        <authorList>
            <person name="Darshetkar A.M."/>
            <person name="Datar M.N."/>
            <person name="Tamhankar S."/>
            <person name="Li P."/>
            <person name="Choudhary R.K."/>
        </authorList>
    </citation>
    <scope>NUCLEOTIDE SEQUENCE</scope>
</reference>
<comment type="function">
    <text evidence="8 9">Usually encoded in the trnK tRNA gene intron. Probably assists in splicing its own and other chloroplast group II introns.</text>
</comment>
<keyword evidence="7 8" id="KW-0694">RNA-binding</keyword>
<evidence type="ECO:0000256" key="2">
    <source>
        <dbReference type="ARBA" id="ARBA00006621"/>
    </source>
</evidence>
<evidence type="ECO:0000256" key="6">
    <source>
        <dbReference type="ARBA" id="ARBA00022694"/>
    </source>
</evidence>
<dbReference type="Pfam" id="PF01348">
    <property type="entry name" value="Intron_maturas2"/>
    <property type="match status" value="1"/>
</dbReference>
<dbReference type="GO" id="GO:0009507">
    <property type="term" value="C:chloroplast"/>
    <property type="evidence" value="ECO:0007669"/>
    <property type="project" value="UniProtKB-SubCell"/>
</dbReference>
<keyword evidence="5 8" id="KW-0507">mRNA processing</keyword>
<evidence type="ECO:0000259" key="12">
    <source>
        <dbReference type="Pfam" id="PF01824"/>
    </source>
</evidence>
<accession>A0A5J6CE54</accession>
<protein>
    <recommendedName>
        <fullName evidence="8">Maturase K</fullName>
    </recommendedName>
    <alternativeName>
        <fullName evidence="8">Intron maturase</fullName>
    </alternativeName>
</protein>